<evidence type="ECO:0000313" key="2">
    <source>
        <dbReference type="EMBL" id="PNP78565.1"/>
    </source>
</evidence>
<comment type="caution">
    <text evidence="2">The sequence shown here is derived from an EMBL/GenBank/DDBJ whole genome shotgun (WGS) entry which is preliminary data.</text>
</comment>
<keyword evidence="3" id="KW-1185">Reference proteome</keyword>
<feature type="compositionally biased region" description="Basic and acidic residues" evidence="1">
    <location>
        <begin position="330"/>
        <end position="352"/>
    </location>
</feature>
<feature type="region of interest" description="Disordered" evidence="1">
    <location>
        <begin position="1"/>
        <end position="46"/>
    </location>
</feature>
<sequence length="388" mass="43034">MAEHNKQSPDSSSPRAPSLDKSLTASRKVSPTEAPLPSPPDSLGRARPAAVALPRVLVEVLSELEARPLYPDEDYHKTVPLSWEEFKRAREEIEATFRRFDYNPFKGNITIRMPSFVHDSFAGSFNTAVLAKLWSLKAGDTDTAKFVANIRSILSTDISLDNQRQSANSGDDVDKKEQKSPDLQYRHLGSNDSGVVIEVAYSQQAKELKKLAKAYIGGSKGGIKAVIGFDINKDKQSTPFRDAHRQPLNPDHELVLTLHDLAAKKDLLANVVDLPIAIRYDELCDFVNEMEELRKRKIQHAEQSESDSIEVRLSSSSDIEQLSTDGEQEEAPKKATKSDRSVSHPVEDDIKGRPNVLTRSALKRAAPPDSGADLHVPKRRSGSKRGRQ</sequence>
<accession>A0A2K0W8F5</accession>
<feature type="compositionally biased region" description="Polar residues" evidence="1">
    <location>
        <begin position="313"/>
        <end position="325"/>
    </location>
</feature>
<dbReference type="EMBL" id="MTQA01000103">
    <property type="protein sequence ID" value="PNP78565.1"/>
    <property type="molecule type" value="Genomic_DNA"/>
</dbReference>
<feature type="compositionally biased region" description="Polar residues" evidence="1">
    <location>
        <begin position="8"/>
        <end position="29"/>
    </location>
</feature>
<evidence type="ECO:0000313" key="3">
    <source>
        <dbReference type="Proteomes" id="UP000236664"/>
    </source>
</evidence>
<feature type="compositionally biased region" description="Basic residues" evidence="1">
    <location>
        <begin position="377"/>
        <end position="388"/>
    </location>
</feature>
<proteinExistence type="predicted"/>
<dbReference type="STRING" id="42673.A0A2K0W8F5"/>
<gene>
    <name evidence="2" type="ORF">FNYG_08113</name>
</gene>
<protein>
    <submittedName>
        <fullName evidence="2">Uncharacterized protein</fullName>
    </submittedName>
</protein>
<reference evidence="2 3" key="1">
    <citation type="submission" date="2017-06" db="EMBL/GenBank/DDBJ databases">
        <title>Genome of Fusarium nygamai isolate CS10214.</title>
        <authorList>
            <person name="Gardiner D.M."/>
            <person name="Obanor F."/>
            <person name="Kazan K."/>
        </authorList>
    </citation>
    <scope>NUCLEOTIDE SEQUENCE [LARGE SCALE GENOMIC DNA]</scope>
    <source>
        <strain evidence="2 3">CS10214</strain>
    </source>
</reference>
<dbReference type="AlphaFoldDB" id="A0A2K0W8F5"/>
<name>A0A2K0W8F5_GIBNY</name>
<dbReference type="OrthoDB" id="3485856at2759"/>
<organism evidence="2 3">
    <name type="scientific">Gibberella nygamai</name>
    <name type="common">Bean root rot disease fungus</name>
    <name type="synonym">Fusarium nygamai</name>
    <dbReference type="NCBI Taxonomy" id="42673"/>
    <lineage>
        <taxon>Eukaryota</taxon>
        <taxon>Fungi</taxon>
        <taxon>Dikarya</taxon>
        <taxon>Ascomycota</taxon>
        <taxon>Pezizomycotina</taxon>
        <taxon>Sordariomycetes</taxon>
        <taxon>Hypocreomycetidae</taxon>
        <taxon>Hypocreales</taxon>
        <taxon>Nectriaceae</taxon>
        <taxon>Fusarium</taxon>
        <taxon>Fusarium fujikuroi species complex</taxon>
    </lineage>
</organism>
<evidence type="ECO:0000256" key="1">
    <source>
        <dbReference type="SAM" id="MobiDB-lite"/>
    </source>
</evidence>
<feature type="region of interest" description="Disordered" evidence="1">
    <location>
        <begin position="298"/>
        <end position="388"/>
    </location>
</feature>
<dbReference type="Proteomes" id="UP000236664">
    <property type="component" value="Unassembled WGS sequence"/>
</dbReference>